<dbReference type="Proteomes" id="UP000070659">
    <property type="component" value="Unassembled WGS sequence"/>
</dbReference>
<evidence type="ECO:0000256" key="5">
    <source>
        <dbReference type="SAM" id="Phobius"/>
    </source>
</evidence>
<reference evidence="8 10" key="1">
    <citation type="submission" date="2015-02" db="EMBL/GenBank/DDBJ databases">
        <title>Physiological reanalysis, assessment of diazotrophy, and genome sequences of multiple isolates of Streptomyces thermoautotrophicus.</title>
        <authorList>
            <person name="MacKellar D.C."/>
            <person name="Lieber L."/>
            <person name="Norman J."/>
            <person name="Bolger A."/>
            <person name="Tobin C."/>
            <person name="Murray J.W."/>
            <person name="Prell J."/>
        </authorList>
    </citation>
    <scope>NUCLEOTIDE SEQUENCE [LARGE SCALE GENOMIC DNA]</scope>
    <source>
        <strain evidence="8 10">UBT1</strain>
    </source>
</reference>
<gene>
    <name evidence="7" type="ORF">TH66_22105</name>
    <name evidence="8" type="ORF">TR74_08520</name>
</gene>
<dbReference type="EMBL" id="JYIJ01000019">
    <property type="protein sequence ID" value="KWW98020.1"/>
    <property type="molecule type" value="Genomic_DNA"/>
</dbReference>
<dbReference type="PATRIC" id="fig|1469144.8.peg.1069"/>
<comment type="caution">
    <text evidence="8">The sequence shown here is derived from an EMBL/GenBank/DDBJ whole genome shotgun (WGS) entry which is preliminary data.</text>
</comment>
<feature type="transmembrane region" description="Helical" evidence="5">
    <location>
        <begin position="395"/>
        <end position="413"/>
    </location>
</feature>
<comment type="subcellular location">
    <subcellularLocation>
        <location evidence="1">Membrane</location>
        <topology evidence="1">Multi-pass membrane protein</topology>
    </subcellularLocation>
</comment>
<keyword evidence="2 5" id="KW-0812">Transmembrane</keyword>
<dbReference type="EMBL" id="JYIK01000767">
    <property type="protein sequence ID" value="KWX09617.1"/>
    <property type="molecule type" value="Genomic_DNA"/>
</dbReference>
<dbReference type="Pfam" id="PF00324">
    <property type="entry name" value="AA_permease"/>
    <property type="match status" value="1"/>
</dbReference>
<feature type="transmembrane region" description="Helical" evidence="5">
    <location>
        <begin position="269"/>
        <end position="291"/>
    </location>
</feature>
<evidence type="ECO:0000256" key="3">
    <source>
        <dbReference type="ARBA" id="ARBA00022989"/>
    </source>
</evidence>
<evidence type="ECO:0000313" key="8">
    <source>
        <dbReference type="EMBL" id="KWX09617.1"/>
    </source>
</evidence>
<sequence length="420" mass="42705">MKRSAPDPGTRLDRRIGTADAVVMGLGSMLGTGVLVVFAPAAARAGIGLFVGLLLAAFVAYANATSAAQLAAVHPMSGGAYVYGRARLGPAWGALAGYAFVLGKTASCAAAALAVGAYAWPEHPRLLAVIAVVATTALNYLGVTKTVGVTRILVAALLIVLAVVVVTGFSAPGPDLTGARDIAPTLPGILGAGALLFFAFAGYARIATLGEEVRDPARTIPRAVLIALGITLVVYGLVGLAAVHALGVWRLAHARAPLVDVVSVAGHAWLTPVVRAGGAMAASAVLISLVAGVSRTVFAMGAERDLPAWLAAVHPVRRVPHRAELLVGAVTLGIVLLGGLVGAVAFSAFTVLLYYAVTNASALRLAPEERRYPRWLAGLGLLGCLALSFASPPQIVLAGSAALAVLLLARIVVLRQCWSG</sequence>
<dbReference type="PIRSF" id="PIRSF006060">
    <property type="entry name" value="AA_transporter"/>
    <property type="match status" value="1"/>
</dbReference>
<evidence type="ECO:0000256" key="4">
    <source>
        <dbReference type="ARBA" id="ARBA00023136"/>
    </source>
</evidence>
<name>A0A132NI74_9ACTN</name>
<accession>A0A132NI74</accession>
<dbReference type="GO" id="GO:0016020">
    <property type="term" value="C:membrane"/>
    <property type="evidence" value="ECO:0007669"/>
    <property type="project" value="UniProtKB-SubCell"/>
</dbReference>
<evidence type="ECO:0000313" key="7">
    <source>
        <dbReference type="EMBL" id="KWW98020.1"/>
    </source>
</evidence>
<feature type="domain" description="Amino acid permease/ SLC12A" evidence="6">
    <location>
        <begin position="21"/>
        <end position="387"/>
    </location>
</feature>
<dbReference type="GO" id="GO:0055085">
    <property type="term" value="P:transmembrane transport"/>
    <property type="evidence" value="ECO:0007669"/>
    <property type="project" value="InterPro"/>
</dbReference>
<evidence type="ECO:0000259" key="6">
    <source>
        <dbReference type="Pfam" id="PF00324"/>
    </source>
</evidence>
<proteinExistence type="predicted"/>
<feature type="transmembrane region" description="Helical" evidence="5">
    <location>
        <begin position="21"/>
        <end position="43"/>
    </location>
</feature>
<dbReference type="InterPro" id="IPR004841">
    <property type="entry name" value="AA-permease/SLC12A_dom"/>
</dbReference>
<dbReference type="InterPro" id="IPR050367">
    <property type="entry name" value="APC_superfamily"/>
</dbReference>
<feature type="transmembrane region" description="Helical" evidence="5">
    <location>
        <begin position="94"/>
        <end position="120"/>
    </location>
</feature>
<dbReference type="PANTHER" id="PTHR42770:SF7">
    <property type="entry name" value="MEMBRANE PROTEIN"/>
    <property type="match status" value="1"/>
</dbReference>
<feature type="transmembrane region" description="Helical" evidence="5">
    <location>
        <begin position="49"/>
        <end position="73"/>
    </location>
</feature>
<evidence type="ECO:0000313" key="10">
    <source>
        <dbReference type="Proteomes" id="UP000070659"/>
    </source>
</evidence>
<dbReference type="PANTHER" id="PTHR42770">
    <property type="entry name" value="AMINO ACID TRANSPORTER-RELATED"/>
    <property type="match status" value="1"/>
</dbReference>
<feature type="transmembrane region" description="Helical" evidence="5">
    <location>
        <begin position="325"/>
        <end position="357"/>
    </location>
</feature>
<feature type="transmembrane region" description="Helical" evidence="5">
    <location>
        <begin position="152"/>
        <end position="170"/>
    </location>
</feature>
<dbReference type="AlphaFoldDB" id="A0A132NI74"/>
<reference evidence="9" key="2">
    <citation type="submission" date="2015-02" db="EMBL/GenBank/DDBJ databases">
        <title>Physiological reanalysis, assessment of diazotrophy, and genome sequences of multiple isolates of Streptomyces thermoautotrophicus.</title>
        <authorList>
            <person name="MacKellar D.C."/>
            <person name="Lieber L."/>
            <person name="Norman J."/>
            <person name="Bolger A."/>
            <person name="Tobin C."/>
            <person name="Murray J.W."/>
            <person name="Friesen M."/>
            <person name="Prell J."/>
        </authorList>
    </citation>
    <scope>NUCLEOTIDE SEQUENCE [LARGE SCALE GENOMIC DNA]</scope>
    <source>
        <strain evidence="9">UBT1</strain>
    </source>
</reference>
<feature type="transmembrane region" description="Helical" evidence="5">
    <location>
        <begin position="224"/>
        <end position="249"/>
    </location>
</feature>
<evidence type="ECO:0000313" key="9">
    <source>
        <dbReference type="Proteomes" id="UP000070598"/>
    </source>
</evidence>
<dbReference type="Proteomes" id="UP000070598">
    <property type="component" value="Unassembled WGS sequence"/>
</dbReference>
<feature type="transmembrane region" description="Helical" evidence="5">
    <location>
        <begin position="182"/>
        <end position="203"/>
    </location>
</feature>
<feature type="transmembrane region" description="Helical" evidence="5">
    <location>
        <begin position="126"/>
        <end position="143"/>
    </location>
</feature>
<organism evidence="8 9">
    <name type="scientific">Carbonactinospora thermoautotrophica</name>
    <dbReference type="NCBI Taxonomy" id="1469144"/>
    <lineage>
        <taxon>Bacteria</taxon>
        <taxon>Bacillati</taxon>
        <taxon>Actinomycetota</taxon>
        <taxon>Actinomycetes</taxon>
        <taxon>Kitasatosporales</taxon>
        <taxon>Carbonactinosporaceae</taxon>
        <taxon>Carbonactinospora</taxon>
    </lineage>
</organism>
<dbReference type="Gene3D" id="1.20.1740.10">
    <property type="entry name" value="Amino acid/polyamine transporter I"/>
    <property type="match status" value="1"/>
</dbReference>
<keyword evidence="3 5" id="KW-1133">Transmembrane helix</keyword>
<keyword evidence="4 5" id="KW-0472">Membrane</keyword>
<evidence type="ECO:0000256" key="2">
    <source>
        <dbReference type="ARBA" id="ARBA00022692"/>
    </source>
</evidence>
<evidence type="ECO:0000256" key="1">
    <source>
        <dbReference type="ARBA" id="ARBA00004141"/>
    </source>
</evidence>
<dbReference type="RefSeq" id="WP_067071777.1">
    <property type="nucleotide sequence ID" value="NZ_JYIJ01000019.1"/>
</dbReference>
<protein>
    <submittedName>
        <fullName evidence="8">Transporter</fullName>
    </submittedName>
</protein>